<evidence type="ECO:0000256" key="2">
    <source>
        <dbReference type="ARBA" id="ARBA00022630"/>
    </source>
</evidence>
<sequence length="73" mass="8781">MNQTTGPLLVYPMIRKNEMIGPSIKIKGYLSRYRTMEDWMNLFNQKWKTFEDRKAQFDLKMILSPGQQIFCFI</sequence>
<dbReference type="SUPFAM" id="SSF55103">
    <property type="entry name" value="FAD-linked oxidases, C-terminal domain"/>
    <property type="match status" value="1"/>
</dbReference>
<dbReference type="Gene3D" id="3.30.43.10">
    <property type="entry name" value="Uridine Diphospho-n-acetylenolpyruvylglucosamine Reductase, domain 2"/>
    <property type="match status" value="1"/>
</dbReference>
<organism evidence="5 6">
    <name type="scientific">Vitis vinifera</name>
    <name type="common">Grape</name>
    <dbReference type="NCBI Taxonomy" id="29760"/>
    <lineage>
        <taxon>Eukaryota</taxon>
        <taxon>Viridiplantae</taxon>
        <taxon>Streptophyta</taxon>
        <taxon>Embryophyta</taxon>
        <taxon>Tracheophyta</taxon>
        <taxon>Spermatophyta</taxon>
        <taxon>Magnoliopsida</taxon>
        <taxon>eudicotyledons</taxon>
        <taxon>Gunneridae</taxon>
        <taxon>Pentapetalae</taxon>
        <taxon>rosids</taxon>
        <taxon>Vitales</taxon>
        <taxon>Vitaceae</taxon>
        <taxon>Viteae</taxon>
        <taxon>Vitis</taxon>
    </lineage>
</organism>
<dbReference type="InterPro" id="IPR016167">
    <property type="entry name" value="FAD-bd_PCMH_sub1"/>
</dbReference>
<dbReference type="EMBL" id="CP126654">
    <property type="protein sequence ID" value="WJZ90924.1"/>
    <property type="molecule type" value="Genomic_DNA"/>
</dbReference>
<evidence type="ECO:0000313" key="5">
    <source>
        <dbReference type="EMBL" id="WJZ90924.1"/>
    </source>
</evidence>
<reference evidence="5 6" key="1">
    <citation type="journal article" date="2023" name="Hortic Res">
        <title>The complete reference genome for grapevine (Vitis vinifera L.) genetics and breeding.</title>
        <authorList>
            <person name="Shi X."/>
            <person name="Cao S."/>
            <person name="Wang X."/>
            <person name="Huang S."/>
            <person name="Wang Y."/>
            <person name="Liu Z."/>
            <person name="Liu W."/>
            <person name="Leng X."/>
            <person name="Peng Y."/>
            <person name="Wang N."/>
            <person name="Wang Y."/>
            <person name="Ma Z."/>
            <person name="Xu X."/>
            <person name="Zhang F."/>
            <person name="Xue H."/>
            <person name="Zhong H."/>
            <person name="Wang Y."/>
            <person name="Zhang K."/>
            <person name="Velt A."/>
            <person name="Avia K."/>
            <person name="Holtgrawe D."/>
            <person name="Grimplet J."/>
            <person name="Matus J.T."/>
            <person name="Ware D."/>
            <person name="Wu X."/>
            <person name="Wang H."/>
            <person name="Liu C."/>
            <person name="Fang Y."/>
            <person name="Rustenholz C."/>
            <person name="Cheng Z."/>
            <person name="Xiao H."/>
            <person name="Zhou Y."/>
        </authorList>
    </citation>
    <scope>NUCLEOTIDE SEQUENCE [LARGE SCALE GENOMIC DNA]</scope>
    <source>
        <strain evidence="6">cv. Pinot noir / PN40024</strain>
        <tissue evidence="5">Leaf</tissue>
    </source>
</reference>
<gene>
    <name evidence="5" type="ORF">VitviT2T_010039</name>
</gene>
<protein>
    <recommendedName>
        <fullName evidence="4">Cytokinin dehydrogenase 1 FAD/cytokinin binding domain-containing protein</fullName>
    </recommendedName>
</protein>
<evidence type="ECO:0000259" key="4">
    <source>
        <dbReference type="Pfam" id="PF09265"/>
    </source>
</evidence>
<proteinExistence type="predicted"/>
<keyword evidence="2" id="KW-0285">Flavoprotein</keyword>
<dbReference type="InterPro" id="IPR015345">
    <property type="entry name" value="Cytokinin_DH_FAD/cytokin-bd"/>
</dbReference>
<dbReference type="InterPro" id="IPR016164">
    <property type="entry name" value="FAD-linked_Oxase-like_C"/>
</dbReference>
<dbReference type="Pfam" id="PF09265">
    <property type="entry name" value="Cytokin-bind"/>
    <property type="match status" value="1"/>
</dbReference>
<evidence type="ECO:0000256" key="1">
    <source>
        <dbReference type="ARBA" id="ARBA00001974"/>
    </source>
</evidence>
<comment type="cofactor">
    <cofactor evidence="1">
        <name>FAD</name>
        <dbReference type="ChEBI" id="CHEBI:57692"/>
    </cofactor>
</comment>
<name>A0ABY9C863_VITVI</name>
<keyword evidence="3" id="KW-0274">FAD</keyword>
<keyword evidence="6" id="KW-1185">Reference proteome</keyword>
<evidence type="ECO:0000313" key="6">
    <source>
        <dbReference type="Proteomes" id="UP001227230"/>
    </source>
</evidence>
<dbReference type="Proteomes" id="UP001227230">
    <property type="component" value="Chromosome 7"/>
</dbReference>
<accession>A0ABY9C863</accession>
<feature type="domain" description="Cytokinin dehydrogenase 1 FAD/cytokinin binding" evidence="4">
    <location>
        <begin position="23"/>
        <end position="70"/>
    </location>
</feature>
<evidence type="ECO:0000256" key="3">
    <source>
        <dbReference type="ARBA" id="ARBA00022827"/>
    </source>
</evidence>